<proteinExistence type="predicted"/>
<dbReference type="Proteomes" id="UP001153678">
    <property type="component" value="Unassembled WGS sequence"/>
</dbReference>
<protein>
    <submittedName>
        <fullName evidence="1">16278_t:CDS:1</fullName>
    </submittedName>
</protein>
<evidence type="ECO:0000313" key="1">
    <source>
        <dbReference type="EMBL" id="CAI2191817.1"/>
    </source>
</evidence>
<dbReference type="AlphaFoldDB" id="A0A9W4X7C2"/>
<gene>
    <name evidence="1" type="ORF">FWILDA_LOCUS15262</name>
</gene>
<accession>A0A9W4X7C2</accession>
<evidence type="ECO:0000313" key="2">
    <source>
        <dbReference type="Proteomes" id="UP001153678"/>
    </source>
</evidence>
<sequence>RERDLRQEVQQLQNNDEANNILLWDFRVECVRLRNCLHEAEERIRLFVSEGKE</sequence>
<feature type="non-terminal residue" evidence="1">
    <location>
        <position position="1"/>
    </location>
</feature>
<comment type="caution">
    <text evidence="1">The sequence shown here is derived from an EMBL/GenBank/DDBJ whole genome shotgun (WGS) entry which is preliminary data.</text>
</comment>
<name>A0A9W4X7C2_9GLOM</name>
<organism evidence="1 2">
    <name type="scientific">Funneliformis geosporum</name>
    <dbReference type="NCBI Taxonomy" id="1117311"/>
    <lineage>
        <taxon>Eukaryota</taxon>
        <taxon>Fungi</taxon>
        <taxon>Fungi incertae sedis</taxon>
        <taxon>Mucoromycota</taxon>
        <taxon>Glomeromycotina</taxon>
        <taxon>Glomeromycetes</taxon>
        <taxon>Glomerales</taxon>
        <taxon>Glomeraceae</taxon>
        <taxon>Funneliformis</taxon>
    </lineage>
</organism>
<keyword evidence="2" id="KW-1185">Reference proteome</keyword>
<dbReference type="EMBL" id="CAMKVN010007755">
    <property type="protein sequence ID" value="CAI2191817.1"/>
    <property type="molecule type" value="Genomic_DNA"/>
</dbReference>
<reference evidence="1" key="1">
    <citation type="submission" date="2022-08" db="EMBL/GenBank/DDBJ databases">
        <authorList>
            <person name="Kallberg Y."/>
            <person name="Tangrot J."/>
            <person name="Rosling A."/>
        </authorList>
    </citation>
    <scope>NUCLEOTIDE SEQUENCE</scope>
    <source>
        <strain evidence="1">Wild A</strain>
    </source>
</reference>